<name>A0A7C4MN16_9BACT</name>
<evidence type="ECO:0000259" key="2">
    <source>
        <dbReference type="Pfam" id="PF00535"/>
    </source>
</evidence>
<protein>
    <submittedName>
        <fullName evidence="3">Glycosyltransferase</fullName>
    </submittedName>
</protein>
<dbReference type="PANTHER" id="PTHR22916">
    <property type="entry name" value="GLYCOSYLTRANSFERASE"/>
    <property type="match status" value="1"/>
</dbReference>
<dbReference type="PANTHER" id="PTHR22916:SF3">
    <property type="entry name" value="UDP-GLCNAC:BETAGAL BETA-1,3-N-ACETYLGLUCOSAMINYLTRANSFERASE-LIKE PROTEIN 1"/>
    <property type="match status" value="1"/>
</dbReference>
<dbReference type="SUPFAM" id="SSF102588">
    <property type="entry name" value="LmbE-like"/>
    <property type="match status" value="1"/>
</dbReference>
<comment type="caution">
    <text evidence="3">The sequence shown here is derived from an EMBL/GenBank/DDBJ whole genome shotgun (WGS) entry which is preliminary data.</text>
</comment>
<organism evidence="3">
    <name type="scientific">Desulfatirhabdium butyrativorans</name>
    <dbReference type="NCBI Taxonomy" id="340467"/>
    <lineage>
        <taxon>Bacteria</taxon>
        <taxon>Pseudomonadati</taxon>
        <taxon>Thermodesulfobacteriota</taxon>
        <taxon>Desulfobacteria</taxon>
        <taxon>Desulfobacterales</taxon>
        <taxon>Desulfatirhabdiaceae</taxon>
        <taxon>Desulfatirhabdium</taxon>
    </lineage>
</organism>
<feature type="coiled-coil region" evidence="1">
    <location>
        <begin position="504"/>
        <end position="538"/>
    </location>
</feature>
<proteinExistence type="predicted"/>
<dbReference type="InterPro" id="IPR029044">
    <property type="entry name" value="Nucleotide-diphossugar_trans"/>
</dbReference>
<evidence type="ECO:0000313" key="3">
    <source>
        <dbReference type="EMBL" id="HGU32541.1"/>
    </source>
</evidence>
<sequence length="659" mass="73926">MIPEQQLIPFHPTDPTGRRVLVLAPHPDDETLGCGGTLALHRNAGDAVQVVFLTDGCQGDPSGRCEMETYVQMRRKEAVSACAVLGIHEVVFWDYPDRRLCECKDAVERLADVVSAFGPQRIYAPSPLEFHPDHRAAACLVWEFIQKASGFSDLEIAFYEVNQPICVNTLVDITPVLSQKQAALACYGSQLQVRPYADVCLGLNRFRSLTLPQGCTHAEGYFVEGVREIRTIGLDRLPFCDVHRKVSVISESAPLVSVLVRTRNRPLHLAQALRSIVAQTYRTIEIVVVNDGGGDIGDVLHREAKGFPVVHLRHEKPLGRAAAANAAMRAAHGQYLNFLDDDDIFYPDHVATLVGFLVENGADVAYTGVRNRYYRSIESVEQGFWREEVLFHREFDPDVLLFENYLPVMAVMFSRKSLESLESGFDETLDLFEDWEFWVRLSRRFRFHHLDAITAEYRFFGAEDIETSHRNKYAYDEAKAVLFDRIKPWMDGNAWVGFLKNGSYGELLRQNEALAKALERSQADLLAFQRENARLKEMTGGAGQEKALFACPGMEEVSVALKRMEEAIASLSDCCGRLSNEQASGRRLDNAAEGVACDPEAAVRKPSGVRFMGTLAALAGICRFDAAQYLRRYPDVAASGMHPLWHYLRYGIQEGRRIP</sequence>
<dbReference type="EMBL" id="DSUH01000157">
    <property type="protein sequence ID" value="HGU32541.1"/>
    <property type="molecule type" value="Genomic_DNA"/>
</dbReference>
<dbReference type="Gene3D" id="3.40.50.10320">
    <property type="entry name" value="LmbE-like"/>
    <property type="match status" value="1"/>
</dbReference>
<dbReference type="Pfam" id="PF02585">
    <property type="entry name" value="PIG-L"/>
    <property type="match status" value="1"/>
</dbReference>
<dbReference type="GO" id="GO:0016758">
    <property type="term" value="F:hexosyltransferase activity"/>
    <property type="evidence" value="ECO:0007669"/>
    <property type="project" value="UniProtKB-ARBA"/>
</dbReference>
<accession>A0A7C4MN16</accession>
<dbReference type="InterPro" id="IPR003737">
    <property type="entry name" value="GlcNAc_PI_deacetylase-related"/>
</dbReference>
<keyword evidence="3" id="KW-0808">Transferase</keyword>
<dbReference type="Gene3D" id="3.90.550.10">
    <property type="entry name" value="Spore Coat Polysaccharide Biosynthesis Protein SpsA, Chain A"/>
    <property type="match status" value="1"/>
</dbReference>
<dbReference type="AlphaFoldDB" id="A0A7C4MN16"/>
<dbReference type="SUPFAM" id="SSF53448">
    <property type="entry name" value="Nucleotide-diphospho-sugar transferases"/>
    <property type="match status" value="1"/>
</dbReference>
<dbReference type="InterPro" id="IPR001173">
    <property type="entry name" value="Glyco_trans_2-like"/>
</dbReference>
<dbReference type="InterPro" id="IPR024078">
    <property type="entry name" value="LmbE-like_dom_sf"/>
</dbReference>
<reference evidence="3" key="1">
    <citation type="journal article" date="2020" name="mSystems">
        <title>Genome- and Community-Level Interaction Insights into Carbon Utilization and Element Cycling Functions of Hydrothermarchaeota in Hydrothermal Sediment.</title>
        <authorList>
            <person name="Zhou Z."/>
            <person name="Liu Y."/>
            <person name="Xu W."/>
            <person name="Pan J."/>
            <person name="Luo Z.H."/>
            <person name="Li M."/>
        </authorList>
    </citation>
    <scope>NUCLEOTIDE SEQUENCE [LARGE SCALE GENOMIC DNA]</scope>
    <source>
        <strain evidence="3">SpSt-477</strain>
    </source>
</reference>
<keyword evidence="1" id="KW-0175">Coiled coil</keyword>
<dbReference type="Pfam" id="PF00535">
    <property type="entry name" value="Glycos_transf_2"/>
    <property type="match status" value="1"/>
</dbReference>
<evidence type="ECO:0000256" key="1">
    <source>
        <dbReference type="SAM" id="Coils"/>
    </source>
</evidence>
<feature type="domain" description="Glycosyltransferase 2-like" evidence="2">
    <location>
        <begin position="257"/>
        <end position="384"/>
    </location>
</feature>
<gene>
    <name evidence="3" type="ORF">ENS29_06770</name>
</gene>